<feature type="transmembrane region" description="Helical" evidence="1">
    <location>
        <begin position="229"/>
        <end position="249"/>
    </location>
</feature>
<protein>
    <recommendedName>
        <fullName evidence="4">Multidrug resistance efflux transporter family protein</fullName>
    </recommendedName>
</protein>
<evidence type="ECO:0000256" key="1">
    <source>
        <dbReference type="SAM" id="Phobius"/>
    </source>
</evidence>
<feature type="transmembrane region" description="Helical" evidence="1">
    <location>
        <begin position="70"/>
        <end position="90"/>
    </location>
</feature>
<feature type="transmembrane region" description="Helical" evidence="1">
    <location>
        <begin position="261"/>
        <end position="284"/>
    </location>
</feature>
<keyword evidence="1" id="KW-0472">Membrane</keyword>
<keyword evidence="3" id="KW-1185">Reference proteome</keyword>
<sequence length="326" mass="36172">MRSIVLGVCSSFFFAFTFVLNRSMELSGGSWLWSASLRYFFMLPFLFFIVIWRKKWIALWEEMKRNPSQWLLWGTIGFGLFYAPICFAGAYGPGWLIAATWQITILSGSLLVPLFYEEIKTTNGSIKVRGQIPFKGLCMSLIIIIGVGVMQYEHATQLSIKPVLLSIIPVIIASFAYPLGNRKMMALCEGRLDVFQRVLGMTLGSLPFWITLSIFALSTTGLPSKTQTVQSFLVAICSGLIATLLFFQATNLVQHNMAKLAAVEATQSIQVLFALFGEILFLSAPLPTPISLIGMVLVVGGMVLHSYVSRTDQLEVTPSDTSKQFS</sequence>
<feature type="transmembrane region" description="Helical" evidence="1">
    <location>
        <begin position="198"/>
        <end position="217"/>
    </location>
</feature>
<keyword evidence="1" id="KW-1133">Transmembrane helix</keyword>
<feature type="transmembrane region" description="Helical" evidence="1">
    <location>
        <begin position="31"/>
        <end position="50"/>
    </location>
</feature>
<proteinExistence type="predicted"/>
<dbReference type="InterPro" id="IPR032713">
    <property type="entry name" value="EmrE"/>
</dbReference>
<dbReference type="RefSeq" id="WP_066332252.1">
    <property type="nucleotide sequence ID" value="NZ_LWSG01000014.1"/>
</dbReference>
<dbReference type="OrthoDB" id="3457556at2"/>
<reference evidence="3" key="1">
    <citation type="submission" date="2016-04" db="EMBL/GenBank/DDBJ databases">
        <authorList>
            <person name="Lyu Z."/>
            <person name="Lyu W."/>
        </authorList>
    </citation>
    <scope>NUCLEOTIDE SEQUENCE [LARGE SCALE GENOMIC DNA]</scope>
    <source>
        <strain evidence="3">C44</strain>
    </source>
</reference>
<evidence type="ECO:0000313" key="2">
    <source>
        <dbReference type="EMBL" id="OAS86207.1"/>
    </source>
</evidence>
<dbReference type="Pfam" id="PF13536">
    <property type="entry name" value="EmrE"/>
    <property type="match status" value="1"/>
</dbReference>
<gene>
    <name evidence="2" type="ORF">A6K24_22040</name>
</gene>
<evidence type="ECO:0008006" key="4">
    <source>
        <dbReference type="Google" id="ProtNLM"/>
    </source>
</evidence>
<dbReference type="Proteomes" id="UP000078534">
    <property type="component" value="Unassembled WGS sequence"/>
</dbReference>
<feature type="transmembrane region" description="Helical" evidence="1">
    <location>
        <begin position="290"/>
        <end position="308"/>
    </location>
</feature>
<name>A0A179SWS6_9BACI</name>
<evidence type="ECO:0000313" key="3">
    <source>
        <dbReference type="Proteomes" id="UP000078534"/>
    </source>
</evidence>
<dbReference type="AlphaFoldDB" id="A0A179SWS6"/>
<dbReference type="STRING" id="152268.A6K24_22040"/>
<organism evidence="2 3">
    <name type="scientific">Metabacillus litoralis</name>
    <dbReference type="NCBI Taxonomy" id="152268"/>
    <lineage>
        <taxon>Bacteria</taxon>
        <taxon>Bacillati</taxon>
        <taxon>Bacillota</taxon>
        <taxon>Bacilli</taxon>
        <taxon>Bacillales</taxon>
        <taxon>Bacillaceae</taxon>
        <taxon>Metabacillus</taxon>
    </lineage>
</organism>
<keyword evidence="1" id="KW-0812">Transmembrane</keyword>
<comment type="caution">
    <text evidence="2">The sequence shown here is derived from an EMBL/GenBank/DDBJ whole genome shotgun (WGS) entry which is preliminary data.</text>
</comment>
<accession>A0A179SWS6</accession>
<feature type="transmembrane region" description="Helical" evidence="1">
    <location>
        <begin position="158"/>
        <end position="177"/>
    </location>
</feature>
<feature type="transmembrane region" description="Helical" evidence="1">
    <location>
        <begin position="96"/>
        <end position="116"/>
    </location>
</feature>
<feature type="transmembrane region" description="Helical" evidence="1">
    <location>
        <begin position="136"/>
        <end position="152"/>
    </location>
</feature>
<dbReference type="EMBL" id="LWSG01000014">
    <property type="protein sequence ID" value="OAS86207.1"/>
    <property type="molecule type" value="Genomic_DNA"/>
</dbReference>